<sequence length="330" mass="36423">MESNGGLDPAQSSGKGTPLIVESAPAICAIVYDAVDVLLDLPMAGVITVNNITTPVIELASFCSNDWMADTQIDFTLDVLAHDMDHFCPDSQFGILRLPCTNKLIQLSNLRDTDAATYPSNAKPTRFIRKIGDDLVSKRLTSVGGIFHINSNHWVVAVADVESRKIYYGDSMAADQSPEQVGRCMVPQVLKWWLERHGFFDMSFATMEVCSQTDDFSCGIMSFMALAHYCLPQRYSLPHPLYAGVARVDLLRRIISLHLATSSDFEDSELAMFSTSPTLDPESTIPRPSTPLPSESMRQLQLDFSAHLSVSPMKPGRKRSRREEATSGQA</sequence>
<evidence type="ECO:0000256" key="4">
    <source>
        <dbReference type="SAM" id="MobiDB-lite"/>
    </source>
</evidence>
<keyword evidence="3" id="KW-0378">Hydrolase</keyword>
<feature type="compositionally biased region" description="Basic and acidic residues" evidence="4">
    <location>
        <begin position="321"/>
        <end position="330"/>
    </location>
</feature>
<dbReference type="SUPFAM" id="SSF54001">
    <property type="entry name" value="Cysteine proteinases"/>
    <property type="match status" value="1"/>
</dbReference>
<dbReference type="GO" id="GO:0006508">
    <property type="term" value="P:proteolysis"/>
    <property type="evidence" value="ECO:0007669"/>
    <property type="project" value="UniProtKB-KW"/>
</dbReference>
<dbReference type="Gene3D" id="3.40.395.10">
    <property type="entry name" value="Adenoviral Proteinase, Chain A"/>
    <property type="match status" value="1"/>
</dbReference>
<dbReference type="Pfam" id="PF02902">
    <property type="entry name" value="Peptidase_C48"/>
    <property type="match status" value="1"/>
</dbReference>
<comment type="similarity">
    <text evidence="1">Belongs to the peptidase C48 family.</text>
</comment>
<feature type="region of interest" description="Disordered" evidence="4">
    <location>
        <begin position="275"/>
        <end position="330"/>
    </location>
</feature>
<feature type="domain" description="Ubiquitin-like protease family profile" evidence="5">
    <location>
        <begin position="52"/>
        <end position="229"/>
    </location>
</feature>
<dbReference type="GO" id="GO:0019783">
    <property type="term" value="F:ubiquitin-like protein peptidase activity"/>
    <property type="evidence" value="ECO:0007669"/>
    <property type="project" value="UniProtKB-ARBA"/>
</dbReference>
<gene>
    <name evidence="6" type="ORF">EUX98_g9154</name>
</gene>
<evidence type="ECO:0000256" key="2">
    <source>
        <dbReference type="ARBA" id="ARBA00022670"/>
    </source>
</evidence>
<dbReference type="OrthoDB" id="2754401at2759"/>
<accession>A0A4S4LYY3</accession>
<dbReference type="Proteomes" id="UP000308730">
    <property type="component" value="Unassembled WGS sequence"/>
</dbReference>
<protein>
    <recommendedName>
        <fullName evidence="5">Ubiquitin-like protease family profile domain-containing protein</fullName>
    </recommendedName>
</protein>
<evidence type="ECO:0000256" key="1">
    <source>
        <dbReference type="ARBA" id="ARBA00005234"/>
    </source>
</evidence>
<reference evidence="6 7" key="1">
    <citation type="submission" date="2019-02" db="EMBL/GenBank/DDBJ databases">
        <title>Genome sequencing of the rare red list fungi Antrodiella citrinella (Flaviporus citrinellus).</title>
        <authorList>
            <person name="Buettner E."/>
            <person name="Kellner H."/>
        </authorList>
    </citation>
    <scope>NUCLEOTIDE SEQUENCE [LARGE SCALE GENOMIC DNA]</scope>
    <source>
        <strain evidence="6 7">DSM 108506</strain>
    </source>
</reference>
<name>A0A4S4LYY3_9APHY</name>
<dbReference type="PROSITE" id="PS50600">
    <property type="entry name" value="ULP_PROTEASE"/>
    <property type="match status" value="1"/>
</dbReference>
<dbReference type="InterPro" id="IPR038765">
    <property type="entry name" value="Papain-like_cys_pep_sf"/>
</dbReference>
<dbReference type="GO" id="GO:0008234">
    <property type="term" value="F:cysteine-type peptidase activity"/>
    <property type="evidence" value="ECO:0007669"/>
    <property type="project" value="InterPro"/>
</dbReference>
<comment type="caution">
    <text evidence="6">The sequence shown here is derived from an EMBL/GenBank/DDBJ whole genome shotgun (WGS) entry which is preliminary data.</text>
</comment>
<evidence type="ECO:0000259" key="5">
    <source>
        <dbReference type="PROSITE" id="PS50600"/>
    </source>
</evidence>
<keyword evidence="7" id="KW-1185">Reference proteome</keyword>
<evidence type="ECO:0000313" key="7">
    <source>
        <dbReference type="Proteomes" id="UP000308730"/>
    </source>
</evidence>
<evidence type="ECO:0000313" key="6">
    <source>
        <dbReference type="EMBL" id="THH17327.1"/>
    </source>
</evidence>
<dbReference type="EMBL" id="SGPM01000661">
    <property type="protein sequence ID" value="THH17327.1"/>
    <property type="molecule type" value="Genomic_DNA"/>
</dbReference>
<evidence type="ECO:0000256" key="3">
    <source>
        <dbReference type="ARBA" id="ARBA00022801"/>
    </source>
</evidence>
<dbReference type="InterPro" id="IPR003653">
    <property type="entry name" value="Peptidase_C48_C"/>
</dbReference>
<dbReference type="AlphaFoldDB" id="A0A4S4LYY3"/>
<keyword evidence="2" id="KW-0645">Protease</keyword>
<proteinExistence type="inferred from homology"/>
<organism evidence="6 7">
    <name type="scientific">Antrodiella citrinella</name>
    <dbReference type="NCBI Taxonomy" id="2447956"/>
    <lineage>
        <taxon>Eukaryota</taxon>
        <taxon>Fungi</taxon>
        <taxon>Dikarya</taxon>
        <taxon>Basidiomycota</taxon>
        <taxon>Agaricomycotina</taxon>
        <taxon>Agaricomycetes</taxon>
        <taxon>Polyporales</taxon>
        <taxon>Steccherinaceae</taxon>
        <taxon>Antrodiella</taxon>
    </lineage>
</organism>